<organism evidence="1 2">
    <name type="scientific">Polaromonas eurypsychrophila</name>
    <dbReference type="NCBI Taxonomy" id="1614635"/>
    <lineage>
        <taxon>Bacteria</taxon>
        <taxon>Pseudomonadati</taxon>
        <taxon>Pseudomonadota</taxon>
        <taxon>Betaproteobacteria</taxon>
        <taxon>Burkholderiales</taxon>
        <taxon>Comamonadaceae</taxon>
        <taxon>Polaromonas</taxon>
    </lineage>
</organism>
<keyword evidence="2" id="KW-1185">Reference proteome</keyword>
<name>A0A916SLQ4_9BURK</name>
<evidence type="ECO:0000313" key="1">
    <source>
        <dbReference type="EMBL" id="GGB06375.1"/>
    </source>
</evidence>
<reference evidence="1" key="1">
    <citation type="journal article" date="2014" name="Int. J. Syst. Evol. Microbiol.">
        <title>Complete genome sequence of Corynebacterium casei LMG S-19264T (=DSM 44701T), isolated from a smear-ripened cheese.</title>
        <authorList>
            <consortium name="US DOE Joint Genome Institute (JGI-PGF)"/>
            <person name="Walter F."/>
            <person name="Albersmeier A."/>
            <person name="Kalinowski J."/>
            <person name="Ruckert C."/>
        </authorList>
    </citation>
    <scope>NUCLEOTIDE SEQUENCE</scope>
    <source>
        <strain evidence="1">CGMCC 1.15322</strain>
    </source>
</reference>
<comment type="caution">
    <text evidence="1">The sequence shown here is derived from an EMBL/GenBank/DDBJ whole genome shotgun (WGS) entry which is preliminary data.</text>
</comment>
<sequence length="134" mass="15056">MSSRCATKDRDSALVWEQIQALKGNDQEPAFKSLAYFVQIAQNGPPLTQHLDKKQVHEAHEFVSPASGKTEKVWRYRRGDIRILFYYGHDGILLLADLVAKRSDKLEKAVLNRAEQAVNEYLSAAKSNQVLSAG</sequence>
<accession>A0A916SLQ4</accession>
<protein>
    <submittedName>
        <fullName evidence="1">Uncharacterized protein</fullName>
    </submittedName>
</protein>
<gene>
    <name evidence="1" type="ORF">GCM10011496_29080</name>
</gene>
<proteinExistence type="predicted"/>
<dbReference type="Proteomes" id="UP000620596">
    <property type="component" value="Unassembled WGS sequence"/>
</dbReference>
<reference evidence="1" key="2">
    <citation type="submission" date="2020-09" db="EMBL/GenBank/DDBJ databases">
        <authorList>
            <person name="Sun Q."/>
            <person name="Zhou Y."/>
        </authorList>
    </citation>
    <scope>NUCLEOTIDE SEQUENCE</scope>
    <source>
        <strain evidence="1">CGMCC 1.15322</strain>
    </source>
</reference>
<dbReference type="EMBL" id="BMIG01000011">
    <property type="protein sequence ID" value="GGB06375.1"/>
    <property type="molecule type" value="Genomic_DNA"/>
</dbReference>
<dbReference type="AlphaFoldDB" id="A0A916SLQ4"/>
<evidence type="ECO:0000313" key="2">
    <source>
        <dbReference type="Proteomes" id="UP000620596"/>
    </source>
</evidence>